<evidence type="ECO:0000313" key="1">
    <source>
        <dbReference type="EMBL" id="ANS57829.1"/>
    </source>
</evidence>
<sequence length="130" mass="15064">MFTPRKRYLRKKRFFLPKQHTFALFNGSNLKTSTIIKIKLSLHKQNANLYSIPLFLAPPKVAIGYPLIMIIYNNLEDLQANLTKIPSEIDCIGLSINKKWYPIISLKNTNITNSYLNKKFLALLLLLIKD</sequence>
<dbReference type="EMBL" id="KU164874">
    <property type="protein sequence ID" value="ANS57871.1"/>
    <property type="molecule type" value="Genomic_DNA"/>
</dbReference>
<dbReference type="RefSeq" id="YP_009327110.1">
    <property type="nucleotide sequence ID" value="NC_032046.1"/>
</dbReference>
<name>A0A1I9LWA1_9PHAE</name>
<dbReference type="EMBL" id="KU164873">
    <property type="protein sequence ID" value="ANS57829.1"/>
    <property type="molecule type" value="Genomic_DNA"/>
</dbReference>
<geneLocation type="mitochondrion" evidence="2"/>
<reference evidence="2" key="1">
    <citation type="submission" date="2015-11" db="EMBL/GenBank/DDBJ databases">
        <title>Complete mitochondrial and plastid genomes of the freshwater brown alga Pleurocladia lacustris A. Braun and its phylogenetic placement in the Phaeophyceae.</title>
        <authorList>
            <person name="Wang X."/>
            <person name="Wehr J.D."/>
            <person name="Karol K.G."/>
        </authorList>
    </citation>
    <scope>NUCLEOTIDE SEQUENCE</scope>
    <source>
        <strain evidence="1">Sa2</strain>
        <strain evidence="2">SAG 25.93</strain>
    </source>
</reference>
<proteinExistence type="predicted"/>
<protein>
    <submittedName>
        <fullName evidence="2">Uncharacterized protein</fullName>
    </submittedName>
</protein>
<accession>A0A1I9LWA1</accession>
<dbReference type="AlphaFoldDB" id="A0A1I9LWA1"/>
<keyword evidence="2" id="KW-0496">Mitochondrion</keyword>
<evidence type="ECO:0000313" key="2">
    <source>
        <dbReference type="EMBL" id="ANS57871.1"/>
    </source>
</evidence>
<dbReference type="GeneID" id="30512298"/>
<organism evidence="2">
    <name type="scientific">Pleurocladia lacustris</name>
    <dbReference type="NCBI Taxonomy" id="246121"/>
    <lineage>
        <taxon>Eukaryota</taxon>
        <taxon>Sar</taxon>
        <taxon>Stramenopiles</taxon>
        <taxon>Ochrophyta</taxon>
        <taxon>PX clade</taxon>
        <taxon>Phaeophyceae</taxon>
        <taxon>Ectocarpales</taxon>
        <taxon>Chordariaceae</taxon>
        <taxon>Pleurocladia</taxon>
    </lineage>
</organism>